<evidence type="ECO:0000313" key="3">
    <source>
        <dbReference type="Proteomes" id="UP000250140"/>
    </source>
</evidence>
<keyword evidence="1" id="KW-0472">Membrane</keyword>
<dbReference type="EMBL" id="KV749718">
    <property type="protein sequence ID" value="OCL08082.1"/>
    <property type="molecule type" value="Genomic_DNA"/>
</dbReference>
<sequence>MAPRKEIARNEPAVVTNGVALPPIRTSRLPRHLRFPLLVIISLSLNVAALSIVADGLGYELGSVSRSRNEPWQVAAYLGWKVAELAVGWYGKYDDLDITWLTLLTHAPVLYLLQTFYFISPTTALTNLAIDLASVALPTKLLRPRSALHNPNAPKSAVPNRNIIHSFQVILSTTLLGTAIYSVVLYTALKAGLLTFMVTHFDLPTVAPAHSVSLIQLVAALFPVGWAVRGFLLAPSLGVQTHLGDAKASAFNPATASLAETLRHNVWGWSKQTKVLLTRTAVVAAMVAANTTVRVSALEGTDAVGALGYAGVWVLAGALSAVMFGWVGDVGDDVVAIKEL</sequence>
<feature type="transmembrane region" description="Helical" evidence="1">
    <location>
        <begin position="163"/>
        <end position="189"/>
    </location>
</feature>
<feature type="transmembrane region" description="Helical" evidence="1">
    <location>
        <begin position="98"/>
        <end position="119"/>
    </location>
</feature>
<protein>
    <submittedName>
        <fullName evidence="2">Uncharacterized protein</fullName>
    </submittedName>
</protein>
<accession>A0A8E2F023</accession>
<name>A0A8E2F023_9PEZI</name>
<gene>
    <name evidence="2" type="ORF">AOQ84DRAFT_293849</name>
</gene>
<dbReference type="OrthoDB" id="5394254at2759"/>
<reference evidence="2 3" key="1">
    <citation type="journal article" date="2016" name="Nat. Commun.">
        <title>Ectomycorrhizal ecology is imprinted in the genome of the dominant symbiotic fungus Cenococcum geophilum.</title>
        <authorList>
            <consortium name="DOE Joint Genome Institute"/>
            <person name="Peter M."/>
            <person name="Kohler A."/>
            <person name="Ohm R.A."/>
            <person name="Kuo A."/>
            <person name="Krutzmann J."/>
            <person name="Morin E."/>
            <person name="Arend M."/>
            <person name="Barry K.W."/>
            <person name="Binder M."/>
            <person name="Choi C."/>
            <person name="Clum A."/>
            <person name="Copeland A."/>
            <person name="Grisel N."/>
            <person name="Haridas S."/>
            <person name="Kipfer T."/>
            <person name="LaButti K."/>
            <person name="Lindquist E."/>
            <person name="Lipzen A."/>
            <person name="Maire R."/>
            <person name="Meier B."/>
            <person name="Mihaltcheva S."/>
            <person name="Molinier V."/>
            <person name="Murat C."/>
            <person name="Poggeler S."/>
            <person name="Quandt C.A."/>
            <person name="Sperisen C."/>
            <person name="Tritt A."/>
            <person name="Tisserant E."/>
            <person name="Crous P.W."/>
            <person name="Henrissat B."/>
            <person name="Nehls U."/>
            <person name="Egli S."/>
            <person name="Spatafora J.W."/>
            <person name="Grigoriev I.V."/>
            <person name="Martin F.M."/>
        </authorList>
    </citation>
    <scope>NUCLEOTIDE SEQUENCE [LARGE SCALE GENOMIC DNA]</scope>
    <source>
        <strain evidence="2 3">CBS 207.34</strain>
    </source>
</reference>
<evidence type="ECO:0000256" key="1">
    <source>
        <dbReference type="SAM" id="Phobius"/>
    </source>
</evidence>
<proteinExistence type="predicted"/>
<feature type="transmembrane region" description="Helical" evidence="1">
    <location>
        <begin position="306"/>
        <end position="327"/>
    </location>
</feature>
<organism evidence="2 3">
    <name type="scientific">Glonium stellatum</name>
    <dbReference type="NCBI Taxonomy" id="574774"/>
    <lineage>
        <taxon>Eukaryota</taxon>
        <taxon>Fungi</taxon>
        <taxon>Dikarya</taxon>
        <taxon>Ascomycota</taxon>
        <taxon>Pezizomycotina</taxon>
        <taxon>Dothideomycetes</taxon>
        <taxon>Pleosporomycetidae</taxon>
        <taxon>Gloniales</taxon>
        <taxon>Gloniaceae</taxon>
        <taxon>Glonium</taxon>
    </lineage>
</organism>
<keyword evidence="1" id="KW-0812">Transmembrane</keyword>
<keyword evidence="1" id="KW-1133">Transmembrane helix</keyword>
<dbReference type="AlphaFoldDB" id="A0A8E2F023"/>
<dbReference type="Proteomes" id="UP000250140">
    <property type="component" value="Unassembled WGS sequence"/>
</dbReference>
<feature type="transmembrane region" description="Helical" evidence="1">
    <location>
        <begin position="35"/>
        <end position="54"/>
    </location>
</feature>
<keyword evidence="3" id="KW-1185">Reference proteome</keyword>
<evidence type="ECO:0000313" key="2">
    <source>
        <dbReference type="EMBL" id="OCL08082.1"/>
    </source>
</evidence>